<gene>
    <name evidence="3" type="ORF">ENW66_06985</name>
</gene>
<evidence type="ECO:0000256" key="1">
    <source>
        <dbReference type="ARBA" id="ARBA00023118"/>
    </source>
</evidence>
<dbReference type="GO" id="GO:0051607">
    <property type="term" value="P:defense response to virus"/>
    <property type="evidence" value="ECO:0007669"/>
    <property type="project" value="UniProtKB-KW"/>
</dbReference>
<dbReference type="CDD" id="cd09726">
    <property type="entry name" value="RAMP_I_III"/>
    <property type="match status" value="1"/>
</dbReference>
<dbReference type="EMBL" id="DTLB01000040">
    <property type="protein sequence ID" value="HFW32676.1"/>
    <property type="molecule type" value="Genomic_DNA"/>
</dbReference>
<protein>
    <recommendedName>
        <fullName evidence="2">CRISPR type III-associated protein domain-containing protein</fullName>
    </recommendedName>
</protein>
<reference evidence="3" key="1">
    <citation type="journal article" date="2020" name="mSystems">
        <title>Genome- and Community-Level Interaction Insights into Carbon Utilization and Element Cycling Functions of Hydrothermarchaeota in Hydrothermal Sediment.</title>
        <authorList>
            <person name="Zhou Z."/>
            <person name="Liu Y."/>
            <person name="Xu W."/>
            <person name="Pan J."/>
            <person name="Luo Z.H."/>
            <person name="Li M."/>
        </authorList>
    </citation>
    <scope>NUCLEOTIDE SEQUENCE [LARGE SCALE GENOMIC DNA]</scope>
    <source>
        <strain evidence="3">SpSt-87</strain>
    </source>
</reference>
<dbReference type="PANTHER" id="PTHR35579:SF3">
    <property type="entry name" value="CRISPR SYSTEM CMS ENDORIBONUCLEASE CSM3"/>
    <property type="match status" value="1"/>
</dbReference>
<sequence length="262" mass="29494">MSYYDFVPVDSTLRKVSHHDSRLKYTNMYIIRPVFKAKTDLHVSSGKKKLVKRGNIFGILLQHYKNSNGVPVIPGSSLKGAVSKNFLALCGSAEITANLFGATKDMAVISKLFFSDLIPESDVKMRELEVLRQWKPQRKRRGHVKFYIGRAPKTKKYGLMECIPSGTILKGRINGYNLNDLELGGLLASLGYGINGAVFKIGYAKPQGFGQLQLIDVGLYEIKFDGVSFSEERRNPGKFAEKFRQKFGDRIEKYANIIFRGI</sequence>
<dbReference type="PANTHER" id="PTHR35579">
    <property type="entry name" value="CRISPR SYSTEM CMS ENDORIBONUCLEASE CSM3"/>
    <property type="match status" value="1"/>
</dbReference>
<dbReference type="AlphaFoldDB" id="A0A7C3MFZ9"/>
<evidence type="ECO:0000259" key="2">
    <source>
        <dbReference type="Pfam" id="PF03787"/>
    </source>
</evidence>
<name>A0A7C3MFZ9_ARCFL</name>
<proteinExistence type="predicted"/>
<evidence type="ECO:0000313" key="3">
    <source>
        <dbReference type="EMBL" id="HFW32676.1"/>
    </source>
</evidence>
<dbReference type="InterPro" id="IPR052216">
    <property type="entry name" value="CRISPR_Csm3_endoribonuclease"/>
</dbReference>
<organism evidence="3">
    <name type="scientific">Archaeoglobus fulgidus</name>
    <dbReference type="NCBI Taxonomy" id="2234"/>
    <lineage>
        <taxon>Archaea</taxon>
        <taxon>Methanobacteriati</taxon>
        <taxon>Methanobacteriota</taxon>
        <taxon>Archaeoglobi</taxon>
        <taxon>Archaeoglobales</taxon>
        <taxon>Archaeoglobaceae</taxon>
        <taxon>Archaeoglobus</taxon>
    </lineage>
</organism>
<dbReference type="Pfam" id="PF03787">
    <property type="entry name" value="RAMPs"/>
    <property type="match status" value="1"/>
</dbReference>
<keyword evidence="1" id="KW-0051">Antiviral defense</keyword>
<accession>A0A7C3MFZ9</accession>
<feature type="domain" description="CRISPR type III-associated protein" evidence="2">
    <location>
        <begin position="35"/>
        <end position="123"/>
    </location>
</feature>
<dbReference type="InterPro" id="IPR005537">
    <property type="entry name" value="RAMP_III_fam"/>
</dbReference>
<comment type="caution">
    <text evidence="3">The sequence shown here is derived from an EMBL/GenBank/DDBJ whole genome shotgun (WGS) entry which is preliminary data.</text>
</comment>